<feature type="transmembrane region" description="Helical" evidence="1">
    <location>
        <begin position="117"/>
        <end position="146"/>
    </location>
</feature>
<reference evidence="2" key="1">
    <citation type="journal article" date="2020" name="mSystems">
        <title>Genome- and Community-Level Interaction Insights into Carbon Utilization and Element Cycling Functions of Hydrothermarchaeota in Hydrothermal Sediment.</title>
        <authorList>
            <person name="Zhou Z."/>
            <person name="Liu Y."/>
            <person name="Xu W."/>
            <person name="Pan J."/>
            <person name="Luo Z.H."/>
            <person name="Li M."/>
        </authorList>
    </citation>
    <scope>NUCLEOTIDE SEQUENCE [LARGE SCALE GENOMIC DNA]</scope>
    <source>
        <strain evidence="2">SpSt-26</strain>
    </source>
</reference>
<evidence type="ECO:0000313" key="2">
    <source>
        <dbReference type="EMBL" id="HEH34740.1"/>
    </source>
</evidence>
<feature type="transmembrane region" description="Helical" evidence="1">
    <location>
        <begin position="43"/>
        <end position="64"/>
    </location>
</feature>
<keyword evidence="1" id="KW-0472">Membrane</keyword>
<sequence length="372" mass="40858">MAVIDIEVGEPDLFVTVSLLVILFLVLILPFRVKKVEENLEPFFLIMGIISVTVSNLWSLDLVIEALESPVRIAEVYGIPIGIFQVVLVVGLIIHYFNRPIYSALLSMMKKIGIRLFAFIFIVFFGLISSIISVIVCAVLLAEIALVMPVDRKKKLEFIVLACFAVGMGAALTPVGEPLSTIAVKKLSGPPYYADFFFLFDLLAIYIIPGIVLLGILGALRIGKHEVKNLTLPEYTETLRSVFLRAIRVYTFIAALVLLGGGFTPLIVWYIAKIPPEILYWVNIVSAILDNATLTAAEIGPALTIFQIKSALMALIISGGMLIPGNIPNIVSAARLKITMSEWAKIGVPLGLVLMFAYFVIIFFLEPMAVKL</sequence>
<name>A0A7J2TGI5_ARCFL</name>
<organism evidence="2">
    <name type="scientific">Archaeoglobus fulgidus</name>
    <dbReference type="NCBI Taxonomy" id="2234"/>
    <lineage>
        <taxon>Archaea</taxon>
        <taxon>Methanobacteriati</taxon>
        <taxon>Methanobacteriota</taxon>
        <taxon>Archaeoglobi</taxon>
        <taxon>Archaeoglobales</taxon>
        <taxon>Archaeoglobaceae</taxon>
        <taxon>Archaeoglobus</taxon>
    </lineage>
</organism>
<feature type="transmembrane region" description="Helical" evidence="1">
    <location>
        <begin position="343"/>
        <end position="365"/>
    </location>
</feature>
<feature type="transmembrane region" description="Helical" evidence="1">
    <location>
        <begin position="196"/>
        <end position="220"/>
    </location>
</feature>
<dbReference type="EMBL" id="DSLA01000020">
    <property type="protein sequence ID" value="HEH34740.1"/>
    <property type="molecule type" value="Genomic_DNA"/>
</dbReference>
<dbReference type="InterPro" id="IPR012443">
    <property type="entry name" value="DUF1646"/>
</dbReference>
<protein>
    <submittedName>
        <fullName evidence="2">DUF1646 domain-containing protein</fullName>
    </submittedName>
</protein>
<feature type="transmembrane region" description="Helical" evidence="1">
    <location>
        <begin position="158"/>
        <end position="176"/>
    </location>
</feature>
<feature type="transmembrane region" description="Helical" evidence="1">
    <location>
        <begin position="76"/>
        <end position="97"/>
    </location>
</feature>
<feature type="transmembrane region" description="Helical" evidence="1">
    <location>
        <begin position="249"/>
        <end position="272"/>
    </location>
</feature>
<comment type="caution">
    <text evidence="2">The sequence shown here is derived from an EMBL/GenBank/DDBJ whole genome shotgun (WGS) entry which is preliminary data.</text>
</comment>
<keyword evidence="1" id="KW-0812">Transmembrane</keyword>
<proteinExistence type="predicted"/>
<dbReference type="AlphaFoldDB" id="A0A7J2TGI5"/>
<gene>
    <name evidence="2" type="ORF">ENP88_00995</name>
</gene>
<accession>A0A7J2TGI5</accession>
<keyword evidence="1" id="KW-1133">Transmembrane helix</keyword>
<dbReference type="PIRSF" id="PIRSF019205">
    <property type="entry name" value="DUF1646"/>
    <property type="match status" value="1"/>
</dbReference>
<feature type="transmembrane region" description="Helical" evidence="1">
    <location>
        <begin position="12"/>
        <end position="31"/>
    </location>
</feature>
<feature type="transmembrane region" description="Helical" evidence="1">
    <location>
        <begin position="311"/>
        <end position="331"/>
    </location>
</feature>
<dbReference type="Pfam" id="PF07854">
    <property type="entry name" value="DUF1646"/>
    <property type="match status" value="1"/>
</dbReference>
<evidence type="ECO:0000256" key="1">
    <source>
        <dbReference type="SAM" id="Phobius"/>
    </source>
</evidence>